<reference evidence="4 5" key="1">
    <citation type="submission" date="2024-04" db="EMBL/GenBank/DDBJ databases">
        <authorList>
            <person name="Fracassetti M."/>
        </authorList>
    </citation>
    <scope>NUCLEOTIDE SEQUENCE [LARGE SCALE GENOMIC DNA]</scope>
</reference>
<dbReference type="SUPFAM" id="SSF48264">
    <property type="entry name" value="Cytochrome P450"/>
    <property type="match status" value="1"/>
</dbReference>
<sequence>MADAFLISSPVNRDDQFSGRWLITSATIGVILVGIWYFVSRMVKGLKSRGATAASSLPPGPRGLPIVGYIPFLMYNGKNIPLHRQFTHLAAQYGPIFKIRVGSQLHVVVSSPSLAKQVLRDKESAFSSRNLPLAIRIWTYGGLDLSCLPMSQDWNSMRKVVLREVLSNPSLDRCYELRRREVVKALRELVRSGARKPVGVLELANKMVADATMAMTWGGRDHGDVDNEEARRLCEEAMALMEKPNVSDVFPVLARFDLQGIGRRAAEVAGRFDRIITSVIQKRFDGKGSLIMERKEDGREVKDLLQVLLENRERSSDAGSPLASITQFKALLLDITPGGMGMVATVIEWAMTELLRCDKAMTNVKRELDDVVGLENLVEDHHLKELKYLDAVVKETFRLHLTVIQREAVQPCSSGGYAIPKKAKVMVNAWAIHIDPRLWEEPTEFRPERFLDSSRRPLDFVGSNSDFVYIPFGSGRRMCVGVNLATRLLKYVLASLLHSFDWKLPAGEGGSTVDVSDEFTLIIKKKKPLTIVPTPRLSFPDLHA</sequence>
<comment type="similarity">
    <text evidence="2">Belongs to the cytochrome P450 family.</text>
</comment>
<keyword evidence="3" id="KW-1133">Transmembrane helix</keyword>
<keyword evidence="2" id="KW-0503">Monooxygenase</keyword>
<keyword evidence="3" id="KW-0472">Membrane</keyword>
<keyword evidence="1 2" id="KW-0349">Heme</keyword>
<dbReference type="PRINTS" id="PR00463">
    <property type="entry name" value="EP450I"/>
</dbReference>
<evidence type="ECO:0000256" key="3">
    <source>
        <dbReference type="SAM" id="Phobius"/>
    </source>
</evidence>
<keyword evidence="2" id="KW-0560">Oxidoreductase</keyword>
<comment type="cofactor">
    <cofactor evidence="1">
        <name>heme</name>
        <dbReference type="ChEBI" id="CHEBI:30413"/>
    </cofactor>
</comment>
<dbReference type="InterPro" id="IPR036396">
    <property type="entry name" value="Cyt_P450_sf"/>
</dbReference>
<evidence type="ECO:0000256" key="1">
    <source>
        <dbReference type="PIRSR" id="PIRSR602401-1"/>
    </source>
</evidence>
<gene>
    <name evidence="4" type="ORF">LTRI10_LOCUS32628</name>
</gene>
<dbReference type="InterPro" id="IPR017972">
    <property type="entry name" value="Cyt_P450_CS"/>
</dbReference>
<accession>A0AAV2F1L9</accession>
<evidence type="ECO:0000256" key="2">
    <source>
        <dbReference type="RuleBase" id="RU000461"/>
    </source>
</evidence>
<protein>
    <recommendedName>
        <fullName evidence="6">Cytochrome P450</fullName>
    </recommendedName>
</protein>
<dbReference type="PRINTS" id="PR00385">
    <property type="entry name" value="P450"/>
</dbReference>
<dbReference type="GO" id="GO:0005506">
    <property type="term" value="F:iron ion binding"/>
    <property type="evidence" value="ECO:0007669"/>
    <property type="project" value="InterPro"/>
</dbReference>
<evidence type="ECO:0000313" key="4">
    <source>
        <dbReference type="EMBL" id="CAL1391942.1"/>
    </source>
</evidence>
<dbReference type="PANTHER" id="PTHR47951">
    <property type="entry name" value="OS08G0547900 PROTEIN"/>
    <property type="match status" value="1"/>
</dbReference>
<dbReference type="InterPro" id="IPR001128">
    <property type="entry name" value="Cyt_P450"/>
</dbReference>
<dbReference type="AlphaFoldDB" id="A0AAV2F1L9"/>
<evidence type="ECO:0008006" key="6">
    <source>
        <dbReference type="Google" id="ProtNLM"/>
    </source>
</evidence>
<organism evidence="4 5">
    <name type="scientific">Linum trigynum</name>
    <dbReference type="NCBI Taxonomy" id="586398"/>
    <lineage>
        <taxon>Eukaryota</taxon>
        <taxon>Viridiplantae</taxon>
        <taxon>Streptophyta</taxon>
        <taxon>Embryophyta</taxon>
        <taxon>Tracheophyta</taxon>
        <taxon>Spermatophyta</taxon>
        <taxon>Magnoliopsida</taxon>
        <taxon>eudicotyledons</taxon>
        <taxon>Gunneridae</taxon>
        <taxon>Pentapetalae</taxon>
        <taxon>rosids</taxon>
        <taxon>fabids</taxon>
        <taxon>Malpighiales</taxon>
        <taxon>Linaceae</taxon>
        <taxon>Linum</taxon>
    </lineage>
</organism>
<dbReference type="GO" id="GO:0020037">
    <property type="term" value="F:heme binding"/>
    <property type="evidence" value="ECO:0007669"/>
    <property type="project" value="InterPro"/>
</dbReference>
<dbReference type="Pfam" id="PF00067">
    <property type="entry name" value="p450"/>
    <property type="match status" value="1"/>
</dbReference>
<feature type="binding site" description="axial binding residue" evidence="1">
    <location>
        <position position="479"/>
    </location>
    <ligand>
        <name>heme</name>
        <dbReference type="ChEBI" id="CHEBI:30413"/>
    </ligand>
    <ligandPart>
        <name>Fe</name>
        <dbReference type="ChEBI" id="CHEBI:18248"/>
    </ligandPart>
</feature>
<dbReference type="GO" id="GO:0016705">
    <property type="term" value="F:oxidoreductase activity, acting on paired donors, with incorporation or reduction of molecular oxygen"/>
    <property type="evidence" value="ECO:0007669"/>
    <property type="project" value="InterPro"/>
</dbReference>
<dbReference type="Proteomes" id="UP001497516">
    <property type="component" value="Chromosome 6"/>
</dbReference>
<dbReference type="PROSITE" id="PS00086">
    <property type="entry name" value="CYTOCHROME_P450"/>
    <property type="match status" value="1"/>
</dbReference>
<evidence type="ECO:0000313" key="5">
    <source>
        <dbReference type="Proteomes" id="UP001497516"/>
    </source>
</evidence>
<keyword evidence="3" id="KW-0812">Transmembrane</keyword>
<dbReference type="Gene3D" id="1.10.630.10">
    <property type="entry name" value="Cytochrome P450"/>
    <property type="match status" value="1"/>
</dbReference>
<dbReference type="EMBL" id="OZ034819">
    <property type="protein sequence ID" value="CAL1391942.1"/>
    <property type="molecule type" value="Genomic_DNA"/>
</dbReference>
<dbReference type="GO" id="GO:0004497">
    <property type="term" value="F:monooxygenase activity"/>
    <property type="evidence" value="ECO:0007669"/>
    <property type="project" value="UniProtKB-KW"/>
</dbReference>
<dbReference type="PANTHER" id="PTHR47951:SF7">
    <property type="entry name" value="FLAVONOID 3',5'-HYDROXYLASE-LIKE ISOFORM X1"/>
    <property type="match status" value="1"/>
</dbReference>
<feature type="transmembrane region" description="Helical" evidence="3">
    <location>
        <begin position="20"/>
        <end position="39"/>
    </location>
</feature>
<name>A0AAV2F1L9_9ROSI</name>
<keyword evidence="1 2" id="KW-0408">Iron</keyword>
<keyword evidence="1 2" id="KW-0479">Metal-binding</keyword>
<dbReference type="InterPro" id="IPR002401">
    <property type="entry name" value="Cyt_P450_E_grp-I"/>
</dbReference>
<keyword evidence="5" id="KW-1185">Reference proteome</keyword>
<proteinExistence type="inferred from homology"/>